<comment type="caution">
    <text evidence="1">The sequence shown here is derived from an EMBL/GenBank/DDBJ whole genome shotgun (WGS) entry which is preliminary data.</text>
</comment>
<protein>
    <submittedName>
        <fullName evidence="1">Uncharacterized protein</fullName>
    </submittedName>
</protein>
<name>A0ABV1NK50_9CAUL</name>
<organism evidence="1 2">
    <name type="scientific">Brevundimonas aurifodinae</name>
    <dbReference type="NCBI Taxonomy" id="1508312"/>
    <lineage>
        <taxon>Bacteria</taxon>
        <taxon>Pseudomonadati</taxon>
        <taxon>Pseudomonadota</taxon>
        <taxon>Alphaproteobacteria</taxon>
        <taxon>Caulobacterales</taxon>
        <taxon>Caulobacteraceae</taxon>
        <taxon>Brevundimonas</taxon>
    </lineage>
</organism>
<dbReference type="Proteomes" id="UP001445732">
    <property type="component" value="Unassembled WGS sequence"/>
</dbReference>
<gene>
    <name evidence="1" type="ORF">ABN401_03160</name>
</gene>
<reference evidence="1 2" key="1">
    <citation type="submission" date="2024-06" db="EMBL/GenBank/DDBJ databases">
        <title>Brevundimonas sp. C11.</title>
        <authorList>
            <person name="Maltman C."/>
        </authorList>
    </citation>
    <scope>NUCLEOTIDE SEQUENCE [LARGE SCALE GENOMIC DNA]</scope>
    <source>
        <strain evidence="1 2">C11</strain>
    </source>
</reference>
<evidence type="ECO:0000313" key="1">
    <source>
        <dbReference type="EMBL" id="MEQ7154208.1"/>
    </source>
</evidence>
<dbReference type="EMBL" id="JBEGDD010000002">
    <property type="protein sequence ID" value="MEQ7154208.1"/>
    <property type="molecule type" value="Genomic_DNA"/>
</dbReference>
<evidence type="ECO:0000313" key="2">
    <source>
        <dbReference type="Proteomes" id="UP001445732"/>
    </source>
</evidence>
<accession>A0ABV1NK50</accession>
<proteinExistence type="predicted"/>
<dbReference type="RefSeq" id="WP_349683383.1">
    <property type="nucleotide sequence ID" value="NZ_JBEGDD010000002.1"/>
</dbReference>
<sequence length="79" mass="8554">MQADRLVTQTAVVRCGGGKCHLFNNRQDRGHFYDSVDTIEAALLRAVGLLEEGVLVEVLVQGPSGQLRHVDPVRGDVIG</sequence>
<keyword evidence="2" id="KW-1185">Reference proteome</keyword>